<keyword evidence="2" id="KW-1133">Transmembrane helix</keyword>
<sequence length="256" mass="28674">MVHPAAQPDLLHISATTPEQFNDQPTSFPAFRGDTPLLQQTGTDSIAILATAERAVTCHIETTPAPSMADGDAFDKTSLAACTEIAFAASTRDLFEQCKTDRDRFLHTIKEAKATFPTGQGWEAAIATKKDNADIRDLMRIFHRFECHNIYKHVMEAGFHTGTHWIRDMRAQLANKLCHDFPGRFQDQKTANRTLNWVDHGCKYEQWAGMFSETMDLGYLIALPSDIPHSAYGPLLLILINGLQLTGVLQIYVKMH</sequence>
<organism evidence="3 4">
    <name type="scientific">Penicillium atrosanguineum</name>
    <dbReference type="NCBI Taxonomy" id="1132637"/>
    <lineage>
        <taxon>Eukaryota</taxon>
        <taxon>Fungi</taxon>
        <taxon>Dikarya</taxon>
        <taxon>Ascomycota</taxon>
        <taxon>Pezizomycotina</taxon>
        <taxon>Eurotiomycetes</taxon>
        <taxon>Eurotiomycetidae</taxon>
        <taxon>Eurotiales</taxon>
        <taxon>Aspergillaceae</taxon>
        <taxon>Penicillium</taxon>
    </lineage>
</organism>
<name>A0A9W9GZT7_9EURO</name>
<feature type="transmembrane region" description="Helical" evidence="2">
    <location>
        <begin position="231"/>
        <end position="253"/>
    </location>
</feature>
<dbReference type="AlphaFoldDB" id="A0A9W9GZT7"/>
<feature type="region of interest" description="Disordered" evidence="1">
    <location>
        <begin position="1"/>
        <end position="22"/>
    </location>
</feature>
<dbReference type="EMBL" id="JAPZBO010000008">
    <property type="protein sequence ID" value="KAJ5307875.1"/>
    <property type="molecule type" value="Genomic_DNA"/>
</dbReference>
<dbReference type="Proteomes" id="UP001147746">
    <property type="component" value="Unassembled WGS sequence"/>
</dbReference>
<protein>
    <submittedName>
        <fullName evidence="3">Uncharacterized protein</fullName>
    </submittedName>
</protein>
<dbReference type="OrthoDB" id="4366525at2759"/>
<proteinExistence type="predicted"/>
<comment type="caution">
    <text evidence="3">The sequence shown here is derived from an EMBL/GenBank/DDBJ whole genome shotgun (WGS) entry which is preliminary data.</text>
</comment>
<reference evidence="3" key="2">
    <citation type="journal article" date="2023" name="IMA Fungus">
        <title>Comparative genomic study of the Penicillium genus elucidates a diverse pangenome and 15 lateral gene transfer events.</title>
        <authorList>
            <person name="Petersen C."/>
            <person name="Sorensen T."/>
            <person name="Nielsen M.R."/>
            <person name="Sondergaard T.E."/>
            <person name="Sorensen J.L."/>
            <person name="Fitzpatrick D.A."/>
            <person name="Frisvad J.C."/>
            <person name="Nielsen K.L."/>
        </authorList>
    </citation>
    <scope>NUCLEOTIDE SEQUENCE</scope>
    <source>
        <strain evidence="3">IBT 21472</strain>
    </source>
</reference>
<gene>
    <name evidence="3" type="ORF">N7476_008531</name>
</gene>
<reference evidence="3" key="1">
    <citation type="submission" date="2022-12" db="EMBL/GenBank/DDBJ databases">
        <authorList>
            <person name="Petersen C."/>
        </authorList>
    </citation>
    <scope>NUCLEOTIDE SEQUENCE</scope>
    <source>
        <strain evidence="3">IBT 21472</strain>
    </source>
</reference>
<keyword evidence="2" id="KW-0812">Transmembrane</keyword>
<evidence type="ECO:0000256" key="2">
    <source>
        <dbReference type="SAM" id="Phobius"/>
    </source>
</evidence>
<evidence type="ECO:0000313" key="3">
    <source>
        <dbReference type="EMBL" id="KAJ5307875.1"/>
    </source>
</evidence>
<keyword evidence="4" id="KW-1185">Reference proteome</keyword>
<evidence type="ECO:0000256" key="1">
    <source>
        <dbReference type="SAM" id="MobiDB-lite"/>
    </source>
</evidence>
<keyword evidence="2" id="KW-0472">Membrane</keyword>
<accession>A0A9W9GZT7</accession>
<evidence type="ECO:0000313" key="4">
    <source>
        <dbReference type="Proteomes" id="UP001147746"/>
    </source>
</evidence>